<keyword evidence="9" id="KW-1185">Reference proteome</keyword>
<dbReference type="GO" id="GO:0080043">
    <property type="term" value="F:quercetin 3-O-glucosyltransferase activity"/>
    <property type="evidence" value="ECO:0000318"/>
    <property type="project" value="GO_Central"/>
</dbReference>
<dbReference type="InParanoid" id="B9SV07"/>
<dbReference type="Proteomes" id="UP000008311">
    <property type="component" value="Unassembled WGS sequence"/>
</dbReference>
<reference evidence="9" key="1">
    <citation type="journal article" date="2010" name="Nat. Biotechnol.">
        <title>Draft genome sequence of the oilseed species Ricinus communis.</title>
        <authorList>
            <person name="Chan A.P."/>
            <person name="Crabtree J."/>
            <person name="Zhao Q."/>
            <person name="Lorenzi H."/>
            <person name="Orvis J."/>
            <person name="Puiu D."/>
            <person name="Melake-Berhan A."/>
            <person name="Jones K.M."/>
            <person name="Redman J."/>
            <person name="Chen G."/>
            <person name="Cahoon E.B."/>
            <person name="Gedil M."/>
            <person name="Stanke M."/>
            <person name="Haas B.J."/>
            <person name="Wortman J.R."/>
            <person name="Fraser-Liggett C.M."/>
            <person name="Ravel J."/>
            <person name="Rabinowicz P.D."/>
        </authorList>
    </citation>
    <scope>NUCLEOTIDE SEQUENCE [LARGE SCALE GENOMIC DNA]</scope>
    <source>
        <strain evidence="9">cv. Hale</strain>
    </source>
</reference>
<protein>
    <recommendedName>
        <fullName evidence="6">Glycosyltransferase</fullName>
        <ecNumber evidence="6">2.4.1.-</ecNumber>
    </recommendedName>
</protein>
<dbReference type="EC" id="2.4.1.-" evidence="6"/>
<dbReference type="InterPro" id="IPR035595">
    <property type="entry name" value="UDP_glycos_trans_CS"/>
</dbReference>
<dbReference type="Gene3D" id="3.40.50.2000">
    <property type="entry name" value="Glycogen Phosphorylase B"/>
    <property type="match status" value="2"/>
</dbReference>
<dbReference type="PANTHER" id="PTHR11926">
    <property type="entry name" value="GLUCOSYL/GLUCURONOSYL TRANSFERASES"/>
    <property type="match status" value="1"/>
</dbReference>
<evidence type="ECO:0000313" key="8">
    <source>
        <dbReference type="EMBL" id="EEF32575.1"/>
    </source>
</evidence>
<dbReference type="FunCoup" id="B9SV07">
    <property type="interactions" value="56"/>
</dbReference>
<dbReference type="OMA" id="KANNRGH"/>
<sequence>MREKESRGHVLVIPFPGQGHLNPMLQFSRRLVSKGLQVTFIVTTYISRSKHLVSSSNRLLQFDTISDGYDEGGFEQASSMGAYLSSIHTVGPRTLKELIAKYQSSSNPIDCLIYEPFLSWALDIAKQFGLIAAAFFTHACAVDYVFYSFYRKMVPVPDVNSSSMPVLIEGLPPLELQDLPTFIVLPEAYPANAEMIKRQFSNVDKADYILVNTFYKLEYQVVDTMSTLCPLLTIGPTIPSSYSDKRIENEDDYGIDLYEANASIPITWLSTKPTGSVVYVSFGSIANNLSEKQMEEVAWGLKRSNFYFLWVVKNSEEHKLPKGYVEEVAPKGLIVNWSPQVKILTNESIGCFFTHCGWNSTIEALSLGVPMVTLPQWSDQPTNSKFVEDVWRVGIRVKVDADNGIAKRDQIEYCIKEVMESVRGKEMKENSKKWKELAVEAISEGGTSDKNIDELVFKVTKFKSLY</sequence>
<dbReference type="PROSITE" id="PS00375">
    <property type="entry name" value="UDPGT"/>
    <property type="match status" value="1"/>
</dbReference>
<dbReference type="GO" id="GO:0009718">
    <property type="term" value="P:anthocyanin-containing compound biosynthetic process"/>
    <property type="evidence" value="ECO:0007669"/>
    <property type="project" value="UniProtKB-UniPathway"/>
</dbReference>
<comment type="similarity">
    <text evidence="2 5">Belongs to the UDP-glycosyltransferase family.</text>
</comment>
<evidence type="ECO:0000313" key="9">
    <source>
        <dbReference type="Proteomes" id="UP000008311"/>
    </source>
</evidence>
<dbReference type="PANTHER" id="PTHR11926:SF1179">
    <property type="entry name" value="GLYCOSYLTRANSFERASE"/>
    <property type="match status" value="1"/>
</dbReference>
<gene>
    <name evidence="8" type="ORF">RCOM_0606510</name>
</gene>
<dbReference type="Pfam" id="PF00201">
    <property type="entry name" value="UDPGT"/>
    <property type="match status" value="1"/>
</dbReference>
<dbReference type="GO" id="GO:0080044">
    <property type="term" value="F:quercetin 7-O-glucosyltransferase activity"/>
    <property type="evidence" value="ECO:0000318"/>
    <property type="project" value="GO_Central"/>
</dbReference>
<proteinExistence type="inferred from homology"/>
<comment type="pathway">
    <text evidence="1">Pigment biosynthesis; anthocyanin biosynthesis.</text>
</comment>
<dbReference type="SUPFAM" id="SSF53756">
    <property type="entry name" value="UDP-Glycosyltransferase/glycogen phosphorylase"/>
    <property type="match status" value="1"/>
</dbReference>
<evidence type="ECO:0000256" key="3">
    <source>
        <dbReference type="ARBA" id="ARBA00022679"/>
    </source>
</evidence>
<dbReference type="AlphaFoldDB" id="B9SV07"/>
<dbReference type="GO" id="GO:0005737">
    <property type="term" value="C:cytoplasm"/>
    <property type="evidence" value="ECO:0000318"/>
    <property type="project" value="GO_Central"/>
</dbReference>
<evidence type="ECO:0000256" key="4">
    <source>
        <dbReference type="ARBA" id="ARBA00047606"/>
    </source>
</evidence>
<dbReference type="UniPathway" id="UPA00009"/>
<dbReference type="EMBL" id="EQ974158">
    <property type="protein sequence ID" value="EEF32575.1"/>
    <property type="molecule type" value="Genomic_DNA"/>
</dbReference>
<comment type="catalytic activity">
    <reaction evidence="4">
        <text>an anthocyanidin + UDP-alpha-D-glucose + H(+) = an anthocyanidin 3-O-beta-D-glucoside + UDP</text>
        <dbReference type="Rhea" id="RHEA:20093"/>
        <dbReference type="ChEBI" id="CHEBI:15378"/>
        <dbReference type="ChEBI" id="CHEBI:16307"/>
        <dbReference type="ChEBI" id="CHEBI:58223"/>
        <dbReference type="ChEBI" id="CHEBI:58885"/>
        <dbReference type="ChEBI" id="CHEBI:143576"/>
        <dbReference type="EC" id="2.4.1.115"/>
    </reaction>
</comment>
<keyword evidence="5 8" id="KW-0328">Glycosyltransferase</keyword>
<dbReference type="CDD" id="cd03784">
    <property type="entry name" value="GT1_Gtf-like"/>
    <property type="match status" value="1"/>
</dbReference>
<dbReference type="InterPro" id="IPR058980">
    <property type="entry name" value="Glyco_transf_N"/>
</dbReference>
<dbReference type="FunFam" id="3.40.50.2000:FF:000019">
    <property type="entry name" value="Glycosyltransferase"/>
    <property type="match status" value="1"/>
</dbReference>
<evidence type="ECO:0000256" key="2">
    <source>
        <dbReference type="ARBA" id="ARBA00009995"/>
    </source>
</evidence>
<organism evidence="8 9">
    <name type="scientific">Ricinus communis</name>
    <name type="common">Castor bean</name>
    <dbReference type="NCBI Taxonomy" id="3988"/>
    <lineage>
        <taxon>Eukaryota</taxon>
        <taxon>Viridiplantae</taxon>
        <taxon>Streptophyta</taxon>
        <taxon>Embryophyta</taxon>
        <taxon>Tracheophyta</taxon>
        <taxon>Spermatophyta</taxon>
        <taxon>Magnoliopsida</taxon>
        <taxon>eudicotyledons</taxon>
        <taxon>Gunneridae</taxon>
        <taxon>Pentapetalae</taxon>
        <taxon>rosids</taxon>
        <taxon>fabids</taxon>
        <taxon>Malpighiales</taxon>
        <taxon>Euphorbiaceae</taxon>
        <taxon>Acalyphoideae</taxon>
        <taxon>Acalypheae</taxon>
        <taxon>Ricinus</taxon>
    </lineage>
</organism>
<dbReference type="KEGG" id="rcu:8279684"/>
<dbReference type="OrthoDB" id="5835829at2759"/>
<evidence type="ECO:0000256" key="1">
    <source>
        <dbReference type="ARBA" id="ARBA00004935"/>
    </source>
</evidence>
<feature type="domain" description="Glycosyltransferase N-terminal" evidence="7">
    <location>
        <begin position="10"/>
        <end position="47"/>
    </location>
</feature>
<evidence type="ECO:0000256" key="5">
    <source>
        <dbReference type="RuleBase" id="RU003718"/>
    </source>
</evidence>
<dbReference type="GO" id="GO:0047213">
    <property type="term" value="F:anthocyanidin 3-O-glucosyltransferase activity"/>
    <property type="evidence" value="ECO:0007669"/>
    <property type="project" value="UniProtKB-EC"/>
</dbReference>
<name>B9SV07_RICCO</name>
<evidence type="ECO:0000259" key="7">
    <source>
        <dbReference type="Pfam" id="PF26168"/>
    </source>
</evidence>
<evidence type="ECO:0000256" key="6">
    <source>
        <dbReference type="RuleBase" id="RU362057"/>
    </source>
</evidence>
<dbReference type="InterPro" id="IPR002213">
    <property type="entry name" value="UDP_glucos_trans"/>
</dbReference>
<dbReference type="eggNOG" id="KOG1192">
    <property type="taxonomic scope" value="Eukaryota"/>
</dbReference>
<dbReference type="Pfam" id="PF26168">
    <property type="entry name" value="Glyco_transf_N"/>
    <property type="match status" value="1"/>
</dbReference>
<keyword evidence="3 5" id="KW-0808">Transferase</keyword>
<accession>B9SV07</accession>